<dbReference type="SUPFAM" id="SSF52972">
    <property type="entry name" value="ITPase-like"/>
    <property type="match status" value="1"/>
</dbReference>
<evidence type="ECO:0000313" key="6">
    <source>
        <dbReference type="Proteomes" id="UP000199759"/>
    </source>
</evidence>
<dbReference type="PANTHER" id="PTHR43213:SF5">
    <property type="entry name" value="BIFUNCTIONAL DTTP_UTP PYROPHOSPHATASE_METHYLTRANSFERASE PROTEIN-RELATED"/>
    <property type="match status" value="1"/>
</dbReference>
<feature type="site" description="Important for substrate specificity" evidence="4">
    <location>
        <position position="80"/>
    </location>
</feature>
<dbReference type="Pfam" id="PF02545">
    <property type="entry name" value="Maf"/>
    <property type="match status" value="1"/>
</dbReference>
<name>A0A1G9VRF3_9PROT</name>
<dbReference type="GO" id="GO:0005737">
    <property type="term" value="C:cytoplasm"/>
    <property type="evidence" value="ECO:0007669"/>
    <property type="project" value="UniProtKB-SubCell"/>
</dbReference>
<dbReference type="STRING" id="144026.SAMN04488568_12053"/>
<keyword evidence="4" id="KW-0963">Cytoplasm</keyword>
<dbReference type="CDD" id="cd00555">
    <property type="entry name" value="Maf"/>
    <property type="match status" value="1"/>
</dbReference>
<comment type="caution">
    <text evidence="4">Lacks conserved residue(s) required for the propagation of feature annotation.</text>
</comment>
<dbReference type="PANTHER" id="PTHR43213">
    <property type="entry name" value="BIFUNCTIONAL DTTP/UTP PYROPHOSPHATASE/METHYLTRANSFERASE PROTEIN-RELATED"/>
    <property type="match status" value="1"/>
</dbReference>
<dbReference type="PIRSF" id="PIRSF006305">
    <property type="entry name" value="Maf"/>
    <property type="match status" value="1"/>
</dbReference>
<evidence type="ECO:0000256" key="1">
    <source>
        <dbReference type="ARBA" id="ARBA00001968"/>
    </source>
</evidence>
<dbReference type="InterPro" id="IPR003697">
    <property type="entry name" value="Maf-like"/>
</dbReference>
<evidence type="ECO:0000256" key="4">
    <source>
        <dbReference type="HAMAP-Rule" id="MF_00528"/>
    </source>
</evidence>
<comment type="function">
    <text evidence="4">Nucleoside triphosphate pyrophosphatase that hydrolyzes dTTP and UTP. May have a dual role in cell division arrest and in preventing the incorporation of modified nucleotides into cellular nucleic acids.</text>
</comment>
<comment type="cofactor">
    <cofactor evidence="1 4">
        <name>a divalent metal cation</name>
        <dbReference type="ChEBI" id="CHEBI:60240"/>
    </cofactor>
</comment>
<comment type="catalytic activity">
    <reaction evidence="4">
        <text>UTP + H2O = UMP + diphosphate + H(+)</text>
        <dbReference type="Rhea" id="RHEA:29395"/>
        <dbReference type="ChEBI" id="CHEBI:15377"/>
        <dbReference type="ChEBI" id="CHEBI:15378"/>
        <dbReference type="ChEBI" id="CHEBI:33019"/>
        <dbReference type="ChEBI" id="CHEBI:46398"/>
        <dbReference type="ChEBI" id="CHEBI:57865"/>
        <dbReference type="EC" id="3.6.1.9"/>
    </reaction>
</comment>
<feature type="site" description="Important for substrate specificity" evidence="4">
    <location>
        <position position="23"/>
    </location>
</feature>
<feature type="site" description="Important for substrate specificity" evidence="4">
    <location>
        <position position="163"/>
    </location>
</feature>
<accession>A0A1G9VRF3</accession>
<organism evidence="5 6">
    <name type="scientific">Maricaulis salignorans</name>
    <dbReference type="NCBI Taxonomy" id="144026"/>
    <lineage>
        <taxon>Bacteria</taxon>
        <taxon>Pseudomonadati</taxon>
        <taxon>Pseudomonadota</taxon>
        <taxon>Alphaproteobacteria</taxon>
        <taxon>Maricaulales</taxon>
        <taxon>Maricaulaceae</taxon>
        <taxon>Maricaulis</taxon>
    </lineage>
</organism>
<feature type="active site" description="Proton acceptor" evidence="4">
    <location>
        <position position="79"/>
    </location>
</feature>
<dbReference type="GO" id="GO:0036221">
    <property type="term" value="F:UTP diphosphatase activity"/>
    <property type="evidence" value="ECO:0007669"/>
    <property type="project" value="RHEA"/>
</dbReference>
<sequence length="209" mass="22390">MRETDARMAEPRPRLILASASPRRLDLLASVGLVPDAVEPTDIDESEIPGELPGPLAQRLALEKASAHGDTEAYVLAADTVVGVGRRVLPKAETEAQARACLALLSGRNHRVYTGIALRTPDGELTAKLVETRVKLKRLSRPEVEHYIASGEWRGKAGGYGIQGRAGAFVISLIGSYTGVVGLPVYETVNLLAGRGYPVFEARNEAKNP</sequence>
<dbReference type="GO" id="GO:0036218">
    <property type="term" value="F:dTTP diphosphatase activity"/>
    <property type="evidence" value="ECO:0007669"/>
    <property type="project" value="RHEA"/>
</dbReference>
<dbReference type="InterPro" id="IPR029001">
    <property type="entry name" value="ITPase-like_fam"/>
</dbReference>
<dbReference type="Gene3D" id="3.90.950.10">
    <property type="match status" value="1"/>
</dbReference>
<comment type="catalytic activity">
    <reaction evidence="4">
        <text>dTTP + H2O = dTMP + diphosphate + H(+)</text>
        <dbReference type="Rhea" id="RHEA:28534"/>
        <dbReference type="ChEBI" id="CHEBI:15377"/>
        <dbReference type="ChEBI" id="CHEBI:15378"/>
        <dbReference type="ChEBI" id="CHEBI:33019"/>
        <dbReference type="ChEBI" id="CHEBI:37568"/>
        <dbReference type="ChEBI" id="CHEBI:63528"/>
        <dbReference type="EC" id="3.6.1.9"/>
    </reaction>
</comment>
<dbReference type="EMBL" id="FNHG01000020">
    <property type="protein sequence ID" value="SDM74697.1"/>
    <property type="molecule type" value="Genomic_DNA"/>
</dbReference>
<dbReference type="NCBIfam" id="TIGR00172">
    <property type="entry name" value="maf"/>
    <property type="match status" value="1"/>
</dbReference>
<proteinExistence type="inferred from homology"/>
<reference evidence="5 6" key="1">
    <citation type="submission" date="2016-10" db="EMBL/GenBank/DDBJ databases">
        <authorList>
            <person name="de Groot N.N."/>
        </authorList>
    </citation>
    <scope>NUCLEOTIDE SEQUENCE [LARGE SCALE GENOMIC DNA]</scope>
    <source>
        <strain evidence="5 6">DSM 16077</strain>
    </source>
</reference>
<protein>
    <recommendedName>
        <fullName evidence="4">dTTP/UTP pyrophosphatase</fullName>
        <shortName evidence="4">dTTPase/UTPase</shortName>
        <ecNumber evidence="4">3.6.1.9</ecNumber>
    </recommendedName>
    <alternativeName>
        <fullName evidence="4">Nucleoside triphosphate pyrophosphatase</fullName>
    </alternativeName>
    <alternativeName>
        <fullName evidence="4">Nucleotide pyrophosphatase</fullName>
        <shortName evidence="4">Nucleotide PPase</shortName>
    </alternativeName>
</protein>
<keyword evidence="3 4" id="KW-0546">Nucleotide metabolism</keyword>
<keyword evidence="6" id="KW-1185">Reference proteome</keyword>
<dbReference type="EC" id="3.6.1.9" evidence="4"/>
<keyword evidence="2 4" id="KW-0378">Hydrolase</keyword>
<evidence type="ECO:0000256" key="3">
    <source>
        <dbReference type="ARBA" id="ARBA00023080"/>
    </source>
</evidence>
<evidence type="ECO:0000256" key="2">
    <source>
        <dbReference type="ARBA" id="ARBA00022801"/>
    </source>
</evidence>
<dbReference type="AlphaFoldDB" id="A0A1G9VRF3"/>
<dbReference type="GO" id="GO:0009117">
    <property type="term" value="P:nucleotide metabolic process"/>
    <property type="evidence" value="ECO:0007669"/>
    <property type="project" value="UniProtKB-KW"/>
</dbReference>
<evidence type="ECO:0000313" key="5">
    <source>
        <dbReference type="EMBL" id="SDM74697.1"/>
    </source>
</evidence>
<dbReference type="HAMAP" id="MF_00528">
    <property type="entry name" value="Maf"/>
    <property type="match status" value="1"/>
</dbReference>
<comment type="similarity">
    <text evidence="4">Belongs to the Maf family. YhdE subfamily.</text>
</comment>
<comment type="subcellular location">
    <subcellularLocation>
        <location evidence="4">Cytoplasm</location>
    </subcellularLocation>
</comment>
<gene>
    <name evidence="5" type="ORF">SAMN04488568_12053</name>
</gene>
<dbReference type="Proteomes" id="UP000199759">
    <property type="component" value="Unassembled WGS sequence"/>
</dbReference>